<organism evidence="1 2">
    <name type="scientific">Pontibacter chinhatensis</name>
    <dbReference type="NCBI Taxonomy" id="1436961"/>
    <lineage>
        <taxon>Bacteria</taxon>
        <taxon>Pseudomonadati</taxon>
        <taxon>Bacteroidota</taxon>
        <taxon>Cytophagia</taxon>
        <taxon>Cytophagales</taxon>
        <taxon>Hymenobacteraceae</taxon>
        <taxon>Pontibacter</taxon>
    </lineage>
</organism>
<sequence length="44" mass="5026">MPVVALAKLITDFDAKRLSPLQKILERKTEEYRPLKGLYLGPRG</sequence>
<keyword evidence="2" id="KW-1185">Reference proteome</keyword>
<evidence type="ECO:0000313" key="1">
    <source>
        <dbReference type="EMBL" id="SFF93550.1"/>
    </source>
</evidence>
<reference evidence="2" key="1">
    <citation type="submission" date="2016-10" db="EMBL/GenBank/DDBJ databases">
        <authorList>
            <person name="Varghese N."/>
            <person name="Submissions S."/>
        </authorList>
    </citation>
    <scope>NUCLEOTIDE SEQUENCE [LARGE SCALE GENOMIC DNA]</scope>
    <source>
        <strain evidence="2">LP51</strain>
    </source>
</reference>
<dbReference type="EMBL" id="FOOT01000001">
    <property type="protein sequence ID" value="SFF93550.1"/>
    <property type="molecule type" value="Genomic_DNA"/>
</dbReference>
<evidence type="ECO:0000313" key="2">
    <source>
        <dbReference type="Proteomes" id="UP000198724"/>
    </source>
</evidence>
<name>A0A1I2MRL7_9BACT</name>
<dbReference type="AlphaFoldDB" id="A0A1I2MRL7"/>
<protein>
    <submittedName>
        <fullName evidence="1">Uncharacterized protein</fullName>
    </submittedName>
</protein>
<accession>A0A1I2MRL7</accession>
<dbReference type="Proteomes" id="UP000198724">
    <property type="component" value="Unassembled WGS sequence"/>
</dbReference>
<gene>
    <name evidence="1" type="ORF">SAMN05421739_101432</name>
</gene>
<proteinExistence type="predicted"/>